<evidence type="ECO:0000256" key="5">
    <source>
        <dbReference type="ARBA" id="ARBA00022475"/>
    </source>
</evidence>
<feature type="compositionally biased region" description="Low complexity" evidence="10">
    <location>
        <begin position="240"/>
        <end position="256"/>
    </location>
</feature>
<accession>A0A0F8D146</accession>
<dbReference type="EMBL" id="KQ040955">
    <property type="protein sequence ID" value="KKF32325.1"/>
    <property type="molecule type" value="Genomic_DNA"/>
</dbReference>
<gene>
    <name evidence="12" type="ORF">EH28_00752</name>
</gene>
<proteinExistence type="inferred from homology"/>
<feature type="transmembrane region" description="Helical" evidence="11">
    <location>
        <begin position="116"/>
        <end position="142"/>
    </location>
</feature>
<name>A0A0F8D146_LARCR</name>
<dbReference type="GO" id="GO:0005198">
    <property type="term" value="F:structural molecule activity"/>
    <property type="evidence" value="ECO:0007669"/>
    <property type="project" value="InterPro"/>
</dbReference>
<evidence type="ECO:0000256" key="8">
    <source>
        <dbReference type="ARBA" id="ARBA00022989"/>
    </source>
</evidence>
<evidence type="ECO:0000256" key="11">
    <source>
        <dbReference type="SAM" id="Phobius"/>
    </source>
</evidence>
<evidence type="ECO:0000256" key="1">
    <source>
        <dbReference type="ARBA" id="ARBA00004435"/>
    </source>
</evidence>
<protein>
    <submittedName>
        <fullName evidence="12">Claudin-10</fullName>
    </submittedName>
</protein>
<comment type="similarity">
    <text evidence="3">Belongs to the claudin family.</text>
</comment>
<dbReference type="GO" id="GO:0005886">
    <property type="term" value="C:plasma membrane"/>
    <property type="evidence" value="ECO:0007669"/>
    <property type="project" value="UniProtKB-SubCell"/>
</dbReference>
<dbReference type="InterPro" id="IPR006187">
    <property type="entry name" value="Claudin"/>
</dbReference>
<organism evidence="12">
    <name type="scientific">Larimichthys crocea</name>
    <name type="common">Large yellow croaker</name>
    <name type="synonym">Pseudosciaena crocea</name>
    <dbReference type="NCBI Taxonomy" id="215358"/>
    <lineage>
        <taxon>Eukaryota</taxon>
        <taxon>Metazoa</taxon>
        <taxon>Chordata</taxon>
        <taxon>Craniata</taxon>
        <taxon>Vertebrata</taxon>
        <taxon>Euteleostomi</taxon>
        <taxon>Actinopterygii</taxon>
        <taxon>Neopterygii</taxon>
        <taxon>Teleostei</taxon>
        <taxon>Neoteleostei</taxon>
        <taxon>Acanthomorphata</taxon>
        <taxon>Eupercaria</taxon>
        <taxon>Sciaenidae</taxon>
        <taxon>Larimichthys</taxon>
    </lineage>
</organism>
<dbReference type="GO" id="GO:0005923">
    <property type="term" value="C:bicellular tight junction"/>
    <property type="evidence" value="ECO:0007669"/>
    <property type="project" value="UniProtKB-SubCell"/>
</dbReference>
<keyword evidence="8 11" id="KW-1133">Transmembrane helix</keyword>
<keyword evidence="7" id="KW-0965">Cell junction</keyword>
<feature type="transmembrane region" description="Helical" evidence="11">
    <location>
        <begin position="162"/>
        <end position="186"/>
    </location>
</feature>
<feature type="transmembrane region" description="Helical" evidence="11">
    <location>
        <begin position="78"/>
        <end position="104"/>
    </location>
</feature>
<keyword evidence="4" id="KW-0796">Tight junction</keyword>
<dbReference type="PRINTS" id="PR01077">
    <property type="entry name" value="CLAUDIN"/>
</dbReference>
<dbReference type="eggNOG" id="ENOG502QWMH">
    <property type="taxonomic scope" value="Eukaryota"/>
</dbReference>
<dbReference type="PANTHER" id="PTHR12002">
    <property type="entry name" value="CLAUDIN"/>
    <property type="match status" value="1"/>
</dbReference>
<evidence type="ECO:0000256" key="9">
    <source>
        <dbReference type="ARBA" id="ARBA00023136"/>
    </source>
</evidence>
<keyword evidence="5" id="KW-1003">Cell membrane</keyword>
<comment type="subcellular location">
    <subcellularLocation>
        <location evidence="1">Cell junction</location>
        <location evidence="1">Tight junction</location>
    </subcellularLocation>
    <subcellularLocation>
        <location evidence="2">Cell membrane</location>
        <topology evidence="2">Multi-pass membrane protein</topology>
    </subcellularLocation>
</comment>
<dbReference type="OrthoDB" id="9936647at2759"/>
<evidence type="ECO:0000256" key="4">
    <source>
        <dbReference type="ARBA" id="ARBA00022427"/>
    </source>
</evidence>
<dbReference type="PROSITE" id="PS01346">
    <property type="entry name" value="CLAUDIN"/>
    <property type="match status" value="1"/>
</dbReference>
<evidence type="ECO:0000256" key="3">
    <source>
        <dbReference type="ARBA" id="ARBA00008295"/>
    </source>
</evidence>
<evidence type="ECO:0000256" key="10">
    <source>
        <dbReference type="SAM" id="MobiDB-lite"/>
    </source>
</evidence>
<keyword evidence="6 11" id="KW-0812">Transmembrane</keyword>
<dbReference type="InterPro" id="IPR017974">
    <property type="entry name" value="Claudin_CS"/>
</dbReference>
<evidence type="ECO:0000256" key="6">
    <source>
        <dbReference type="ARBA" id="ARBA00022692"/>
    </source>
</evidence>
<dbReference type="KEGG" id="lco:104934886"/>
<sequence>MKYRTVVMYMEIGCFVSCLCGWILVCSTLPTEYWTFSEVGSIVLTTSNYYSNLWMDCISDTTGVSDCKYYPSMLALPAYLHACRALAVCAVITGFFGGVLTLIGMKCTKIGGSEIANARVTFAGGITYLVSGFCGMITYTWWASRVISEFLDPNFRAQKFELGAAVFIGWGGSILLLSGGTVLTFFSGKEGLPSSSPKGPRRPATYASARTRRTYMLPGTTSRVTLGPPLFYEGRKSRATRTTTRTGRTFSRDTFV</sequence>
<evidence type="ECO:0000256" key="2">
    <source>
        <dbReference type="ARBA" id="ARBA00004651"/>
    </source>
</evidence>
<dbReference type="InterPro" id="IPR004031">
    <property type="entry name" value="PMP22/EMP/MP20/Claudin"/>
</dbReference>
<dbReference type="Pfam" id="PF00822">
    <property type="entry name" value="PMP22_Claudin"/>
    <property type="match status" value="1"/>
</dbReference>
<evidence type="ECO:0000313" key="12">
    <source>
        <dbReference type="EMBL" id="KKF32325.1"/>
    </source>
</evidence>
<feature type="region of interest" description="Disordered" evidence="10">
    <location>
        <begin position="237"/>
        <end position="256"/>
    </location>
</feature>
<reference evidence="12" key="1">
    <citation type="journal article" date="2015" name="PLoS Genet.">
        <title>Genome Sequencing of the Perciform Fish Larimichthys crocea Provides Insights into Molecular and Genetic Mechanisms of Stress Adaptation.</title>
        <authorList>
            <person name="Ao J."/>
            <person name="Mu Y."/>
            <person name="Xiang L.X."/>
            <person name="Fan D."/>
            <person name="Feng M."/>
            <person name="Zhang S."/>
            <person name="Shi Q."/>
            <person name="Zhu L.Y."/>
            <person name="Li T."/>
            <person name="Ding Y."/>
            <person name="Nie L."/>
            <person name="Li Q."/>
            <person name="Dong W.R."/>
            <person name="Jiang L."/>
            <person name="Sun B."/>
            <person name="Zhang X."/>
            <person name="Li M."/>
            <person name="Zhang H.Q."/>
            <person name="Xie S."/>
            <person name="Zhu Y."/>
            <person name="Jiang X."/>
            <person name="Wang X."/>
            <person name="Mu P."/>
            <person name="Chen W."/>
            <person name="Yue Z."/>
            <person name="Wang Z."/>
            <person name="Wang J."/>
            <person name="Shao J.Z."/>
            <person name="Chen X."/>
        </authorList>
    </citation>
    <scope>NUCLEOTIDE SEQUENCE [LARGE SCALE GENOMIC DNA]</scope>
    <source>
        <strain evidence="12">SSNF</strain>
        <tissue evidence="12">Blood</tissue>
    </source>
</reference>
<dbReference type="AlphaFoldDB" id="A0A0F8D146"/>
<feature type="transmembrane region" description="Helical" evidence="11">
    <location>
        <begin position="7"/>
        <end position="25"/>
    </location>
</feature>
<evidence type="ECO:0000256" key="7">
    <source>
        <dbReference type="ARBA" id="ARBA00022949"/>
    </source>
</evidence>
<dbReference type="Gene3D" id="1.20.140.150">
    <property type="match status" value="1"/>
</dbReference>
<keyword evidence="9 11" id="KW-0472">Membrane</keyword>